<dbReference type="Proteomes" id="UP001151287">
    <property type="component" value="Unassembled WGS sequence"/>
</dbReference>
<protein>
    <recommendedName>
        <fullName evidence="2">non-specific serine/threonine protein kinase</fullName>
        <ecNumber evidence="2">2.7.11.1</ecNumber>
    </recommendedName>
</protein>
<feature type="binding site" evidence="12">
    <location>
        <position position="58"/>
    </location>
    <ligand>
        <name>ATP</name>
        <dbReference type="ChEBI" id="CHEBI:30616"/>
    </ligand>
</feature>
<comment type="catalytic activity">
    <reaction evidence="10">
        <text>L-seryl-[protein] + ATP = O-phospho-L-seryl-[protein] + ADP + H(+)</text>
        <dbReference type="Rhea" id="RHEA:17989"/>
        <dbReference type="Rhea" id="RHEA-COMP:9863"/>
        <dbReference type="Rhea" id="RHEA-COMP:11604"/>
        <dbReference type="ChEBI" id="CHEBI:15378"/>
        <dbReference type="ChEBI" id="CHEBI:29999"/>
        <dbReference type="ChEBI" id="CHEBI:30616"/>
        <dbReference type="ChEBI" id="CHEBI:83421"/>
        <dbReference type="ChEBI" id="CHEBI:456216"/>
        <dbReference type="EC" id="2.7.11.1"/>
    </reaction>
</comment>
<evidence type="ECO:0000256" key="13">
    <source>
        <dbReference type="RuleBase" id="RU000304"/>
    </source>
</evidence>
<dbReference type="SMART" id="SM00220">
    <property type="entry name" value="S_TKc"/>
    <property type="match status" value="1"/>
</dbReference>
<dbReference type="OrthoDB" id="193931at2759"/>
<accession>A0A9Q0HV76</accession>
<dbReference type="PANTHER" id="PTHR43895:SF151">
    <property type="entry name" value="CBL-INTERACTING SERINE_THREONINE-PROTEIN KINASE 11"/>
    <property type="match status" value="1"/>
</dbReference>
<evidence type="ECO:0000256" key="5">
    <source>
        <dbReference type="ARBA" id="ARBA00022741"/>
    </source>
</evidence>
<dbReference type="PROSITE" id="PS50011">
    <property type="entry name" value="PROTEIN_KINASE_DOM"/>
    <property type="match status" value="1"/>
</dbReference>
<feature type="domain" description="Protein kinase" evidence="14">
    <location>
        <begin position="29"/>
        <end position="286"/>
    </location>
</feature>
<dbReference type="EC" id="2.7.11.1" evidence="2"/>
<evidence type="ECO:0000256" key="11">
    <source>
        <dbReference type="ARBA" id="ARBA00058225"/>
    </source>
</evidence>
<gene>
    <name evidence="16" type="ORF">LUZ63_007600</name>
</gene>
<keyword evidence="3 13" id="KW-0723">Serine/threonine-protein kinase</keyword>
<sequence>MGTESPTLSFPCTSSGTNAGTGRVVFDRYEIGRLLGRGGSAKVYLARDLQSNSHVALKLFSKSSKAPAGTAIAVREISLMRKLRHKHVLRLIEVLASRSKIYLSLELACGGELFTRVESRGRFPEETARKYFRQLISAVRYCHSRGVFHRDLKPENILLDENGDLKIADFGLGALSGGTNPDGLFHTLCGTPAYVAPEVLAKKAYDASKVDVWSCGVILFVLTAGYLPFNHPNLMTMYRKIYRSDFRFPKWISPALRSLICRMLDPNPVTRITVEGVDGITSHPWFLSGIDASEWTSEMRSHEDMFKFEDKSDDEKRALNAFDIISFSAGCDLSPIFDPTVSVRERFFMAEPAETVLKRVEDAVQGEGMRLRSSGEEESKGVLIEGQNGNFVASVEVCCASYGLSMVEVIKGDGSSEKLFWKEKLGPALNRPV</sequence>
<dbReference type="PROSITE" id="PS50816">
    <property type="entry name" value="NAF"/>
    <property type="match status" value="1"/>
</dbReference>
<evidence type="ECO:0000256" key="1">
    <source>
        <dbReference type="ARBA" id="ARBA00006234"/>
    </source>
</evidence>
<dbReference type="Pfam" id="PF03822">
    <property type="entry name" value="NAF"/>
    <property type="match status" value="1"/>
</dbReference>
<dbReference type="Gene3D" id="3.30.200.20">
    <property type="entry name" value="Phosphorylase Kinase, domain 1"/>
    <property type="match status" value="1"/>
</dbReference>
<dbReference type="InterPro" id="IPR000719">
    <property type="entry name" value="Prot_kinase_dom"/>
</dbReference>
<keyword evidence="17" id="KW-1185">Reference proteome</keyword>
<evidence type="ECO:0000256" key="9">
    <source>
        <dbReference type="ARBA" id="ARBA00047899"/>
    </source>
</evidence>
<dbReference type="GO" id="GO:0005524">
    <property type="term" value="F:ATP binding"/>
    <property type="evidence" value="ECO:0007669"/>
    <property type="project" value="UniProtKB-UniRule"/>
</dbReference>
<evidence type="ECO:0000256" key="10">
    <source>
        <dbReference type="ARBA" id="ARBA00048679"/>
    </source>
</evidence>
<dbReference type="FunFam" id="3.30.200.20:FF:000042">
    <property type="entry name" value="Aurora kinase A"/>
    <property type="match status" value="1"/>
</dbReference>
<dbReference type="EMBL" id="JAMQYH010000002">
    <property type="protein sequence ID" value="KAJ1699088.1"/>
    <property type="molecule type" value="Genomic_DNA"/>
</dbReference>
<evidence type="ECO:0000256" key="12">
    <source>
        <dbReference type="PROSITE-ProRule" id="PRU10141"/>
    </source>
</evidence>
<comment type="caution">
    <text evidence="16">The sequence shown here is derived from an EMBL/GenBank/DDBJ whole genome shotgun (WGS) entry which is preliminary data.</text>
</comment>
<evidence type="ECO:0000259" key="15">
    <source>
        <dbReference type="PROSITE" id="PS50816"/>
    </source>
</evidence>
<organism evidence="16 17">
    <name type="scientific">Rhynchospora breviuscula</name>
    <dbReference type="NCBI Taxonomy" id="2022672"/>
    <lineage>
        <taxon>Eukaryota</taxon>
        <taxon>Viridiplantae</taxon>
        <taxon>Streptophyta</taxon>
        <taxon>Embryophyta</taxon>
        <taxon>Tracheophyta</taxon>
        <taxon>Spermatophyta</taxon>
        <taxon>Magnoliopsida</taxon>
        <taxon>Liliopsida</taxon>
        <taxon>Poales</taxon>
        <taxon>Cyperaceae</taxon>
        <taxon>Cyperoideae</taxon>
        <taxon>Rhynchosporeae</taxon>
        <taxon>Rhynchospora</taxon>
    </lineage>
</organism>
<comment type="catalytic activity">
    <reaction evidence="9">
        <text>L-threonyl-[protein] + ATP = O-phospho-L-threonyl-[protein] + ADP + H(+)</text>
        <dbReference type="Rhea" id="RHEA:46608"/>
        <dbReference type="Rhea" id="RHEA-COMP:11060"/>
        <dbReference type="Rhea" id="RHEA-COMP:11605"/>
        <dbReference type="ChEBI" id="CHEBI:15378"/>
        <dbReference type="ChEBI" id="CHEBI:30013"/>
        <dbReference type="ChEBI" id="CHEBI:30616"/>
        <dbReference type="ChEBI" id="CHEBI:61977"/>
        <dbReference type="ChEBI" id="CHEBI:456216"/>
        <dbReference type="EC" id="2.7.11.1"/>
    </reaction>
</comment>
<reference evidence="16" key="1">
    <citation type="journal article" date="2022" name="Cell">
        <title>Repeat-based holocentromeres influence genome architecture and karyotype evolution.</title>
        <authorList>
            <person name="Hofstatter P.G."/>
            <person name="Thangavel G."/>
            <person name="Lux T."/>
            <person name="Neumann P."/>
            <person name="Vondrak T."/>
            <person name="Novak P."/>
            <person name="Zhang M."/>
            <person name="Costa L."/>
            <person name="Castellani M."/>
            <person name="Scott A."/>
            <person name="Toegelov H."/>
            <person name="Fuchs J."/>
            <person name="Mata-Sucre Y."/>
            <person name="Dias Y."/>
            <person name="Vanzela A.L.L."/>
            <person name="Huettel B."/>
            <person name="Almeida C.C.S."/>
            <person name="Simkova H."/>
            <person name="Souza G."/>
            <person name="Pedrosa-Harand A."/>
            <person name="Macas J."/>
            <person name="Mayer K.F.X."/>
            <person name="Houben A."/>
            <person name="Marques A."/>
        </authorList>
    </citation>
    <scope>NUCLEOTIDE SEQUENCE</scope>
    <source>
        <strain evidence="16">RhyBre1mFocal</strain>
    </source>
</reference>
<dbReference type="PANTHER" id="PTHR43895">
    <property type="entry name" value="CALCIUM/CALMODULIN-DEPENDENT PROTEIN KINASE KINASE-RELATED"/>
    <property type="match status" value="1"/>
</dbReference>
<evidence type="ECO:0000313" key="16">
    <source>
        <dbReference type="EMBL" id="KAJ1699088.1"/>
    </source>
</evidence>
<dbReference type="Gene3D" id="3.30.310.80">
    <property type="entry name" value="Kinase associated domain 1, KA1"/>
    <property type="match status" value="1"/>
</dbReference>
<dbReference type="GO" id="GO:0007165">
    <property type="term" value="P:signal transduction"/>
    <property type="evidence" value="ECO:0007669"/>
    <property type="project" value="InterPro"/>
</dbReference>
<dbReference type="InterPro" id="IPR004041">
    <property type="entry name" value="NAF_dom"/>
</dbReference>
<dbReference type="InterPro" id="IPR011009">
    <property type="entry name" value="Kinase-like_dom_sf"/>
</dbReference>
<dbReference type="GO" id="GO:0004674">
    <property type="term" value="F:protein serine/threonine kinase activity"/>
    <property type="evidence" value="ECO:0007669"/>
    <property type="project" value="UniProtKB-KW"/>
</dbReference>
<comment type="function">
    <text evidence="11">CIPK serine-threonine protein kinases interact with CBL proteins. Binding of a CBL protein to the regulatory NAF domain of CIPK protein lead to the activation of the kinase in a calcium-dependent manner.</text>
</comment>
<proteinExistence type="inferred from homology"/>
<dbReference type="AlphaFoldDB" id="A0A9Q0HV76"/>
<evidence type="ECO:0000256" key="2">
    <source>
        <dbReference type="ARBA" id="ARBA00012513"/>
    </source>
</evidence>
<evidence type="ECO:0000256" key="4">
    <source>
        <dbReference type="ARBA" id="ARBA00022679"/>
    </source>
</evidence>
<evidence type="ECO:0000259" key="14">
    <source>
        <dbReference type="PROSITE" id="PS50011"/>
    </source>
</evidence>
<dbReference type="SUPFAM" id="SSF56112">
    <property type="entry name" value="Protein kinase-like (PK-like)"/>
    <property type="match status" value="1"/>
</dbReference>
<dbReference type="Gene3D" id="1.10.510.10">
    <property type="entry name" value="Transferase(Phosphotransferase) domain 1"/>
    <property type="match status" value="1"/>
</dbReference>
<keyword evidence="6" id="KW-0418">Kinase</keyword>
<keyword evidence="5 12" id="KW-0547">Nucleotide-binding</keyword>
<evidence type="ECO:0000313" key="17">
    <source>
        <dbReference type="Proteomes" id="UP001151287"/>
    </source>
</evidence>
<keyword evidence="8" id="KW-0464">Manganese</keyword>
<keyword evidence="4" id="KW-0808">Transferase</keyword>
<comment type="similarity">
    <text evidence="1">Belongs to the protein kinase superfamily. CAMK Ser/Thr protein kinase family. SNF1 subfamily.</text>
</comment>
<evidence type="ECO:0000256" key="8">
    <source>
        <dbReference type="ARBA" id="ARBA00023211"/>
    </source>
</evidence>
<dbReference type="FunFam" id="1.10.510.10:FF:000571">
    <property type="entry name" value="Maternal embryonic leucine zipper kinase"/>
    <property type="match status" value="1"/>
</dbReference>
<feature type="domain" description="NAF" evidence="15">
    <location>
        <begin position="314"/>
        <end position="338"/>
    </location>
</feature>
<dbReference type="InterPro" id="IPR018451">
    <property type="entry name" value="NAF/FISL_domain"/>
</dbReference>
<keyword evidence="7 12" id="KW-0067">ATP-binding</keyword>
<dbReference type="PROSITE" id="PS00108">
    <property type="entry name" value="PROTEIN_KINASE_ST"/>
    <property type="match status" value="1"/>
</dbReference>
<dbReference type="CDD" id="cd12195">
    <property type="entry name" value="CIPK_C"/>
    <property type="match status" value="1"/>
</dbReference>
<evidence type="ECO:0000256" key="7">
    <source>
        <dbReference type="ARBA" id="ARBA00022840"/>
    </source>
</evidence>
<evidence type="ECO:0000256" key="6">
    <source>
        <dbReference type="ARBA" id="ARBA00022777"/>
    </source>
</evidence>
<dbReference type="InterPro" id="IPR017441">
    <property type="entry name" value="Protein_kinase_ATP_BS"/>
</dbReference>
<dbReference type="InterPro" id="IPR008271">
    <property type="entry name" value="Ser/Thr_kinase_AS"/>
</dbReference>
<name>A0A9Q0HV76_9POAL</name>
<dbReference type="Pfam" id="PF00069">
    <property type="entry name" value="Pkinase"/>
    <property type="match status" value="1"/>
</dbReference>
<evidence type="ECO:0000256" key="3">
    <source>
        <dbReference type="ARBA" id="ARBA00022527"/>
    </source>
</evidence>
<dbReference type="PROSITE" id="PS00107">
    <property type="entry name" value="PROTEIN_KINASE_ATP"/>
    <property type="match status" value="1"/>
</dbReference>